<comment type="caution">
    <text evidence="2">The sequence shown here is derived from an EMBL/GenBank/DDBJ whole genome shotgun (WGS) entry which is preliminary data.</text>
</comment>
<dbReference type="EMBL" id="JAQAGZ010000001">
    <property type="protein sequence ID" value="MCZ8511008.1"/>
    <property type="molecule type" value="Genomic_DNA"/>
</dbReference>
<accession>A0ABT4Q296</accession>
<dbReference type="PIRSF" id="PIRSF020606">
    <property type="entry name" value="UCP020606"/>
    <property type="match status" value="1"/>
</dbReference>
<dbReference type="Proteomes" id="UP001527882">
    <property type="component" value="Unassembled WGS sequence"/>
</dbReference>
<keyword evidence="1" id="KW-0472">Membrane</keyword>
<keyword evidence="1" id="KW-1133">Transmembrane helix</keyword>
<proteinExistence type="predicted"/>
<dbReference type="RefSeq" id="WP_269879381.1">
    <property type="nucleotide sequence ID" value="NZ_JAQAGZ010000001.1"/>
</dbReference>
<organism evidence="2 3">
    <name type="scientific">Paenibacillus gyeongsangnamensis</name>
    <dbReference type="NCBI Taxonomy" id="3388067"/>
    <lineage>
        <taxon>Bacteria</taxon>
        <taxon>Bacillati</taxon>
        <taxon>Bacillota</taxon>
        <taxon>Bacilli</taxon>
        <taxon>Bacillales</taxon>
        <taxon>Paenibacillaceae</taxon>
        <taxon>Paenibacillus</taxon>
    </lineage>
</organism>
<evidence type="ECO:0000313" key="2">
    <source>
        <dbReference type="EMBL" id="MCZ8511008.1"/>
    </source>
</evidence>
<feature type="transmembrane region" description="Helical" evidence="1">
    <location>
        <begin position="146"/>
        <end position="176"/>
    </location>
</feature>
<dbReference type="Pfam" id="PF09997">
    <property type="entry name" value="DUF2238"/>
    <property type="match status" value="1"/>
</dbReference>
<gene>
    <name evidence="2" type="ORF">O9H85_00870</name>
</gene>
<dbReference type="InterPro" id="IPR014509">
    <property type="entry name" value="YjdF-like"/>
</dbReference>
<evidence type="ECO:0000313" key="3">
    <source>
        <dbReference type="Proteomes" id="UP001527882"/>
    </source>
</evidence>
<keyword evidence="3" id="KW-1185">Reference proteome</keyword>
<feature type="transmembrane region" description="Helical" evidence="1">
    <location>
        <begin position="116"/>
        <end position="134"/>
    </location>
</feature>
<dbReference type="InterPro" id="IPR058534">
    <property type="entry name" value="YjdF"/>
</dbReference>
<feature type="transmembrane region" description="Helical" evidence="1">
    <location>
        <begin position="25"/>
        <end position="43"/>
    </location>
</feature>
<evidence type="ECO:0000256" key="1">
    <source>
        <dbReference type="SAM" id="Phobius"/>
    </source>
</evidence>
<feature type="transmembrane region" description="Helical" evidence="1">
    <location>
        <begin position="49"/>
        <end position="72"/>
    </location>
</feature>
<reference evidence="2 3" key="1">
    <citation type="submission" date="2022-12" db="EMBL/GenBank/DDBJ databases">
        <title>Draft genome sequence of Paenibacillus sp. dW9.</title>
        <authorList>
            <person name="Choi E.-W."/>
            <person name="Kim D.-U."/>
        </authorList>
    </citation>
    <scope>NUCLEOTIDE SEQUENCE [LARGE SCALE GENOMIC DNA]</scope>
    <source>
        <strain evidence="3">dW9</strain>
    </source>
</reference>
<feature type="transmembrane region" description="Helical" evidence="1">
    <location>
        <begin position="196"/>
        <end position="215"/>
    </location>
</feature>
<keyword evidence="1" id="KW-0812">Transmembrane</keyword>
<name>A0ABT4Q296_9BACL</name>
<protein>
    <submittedName>
        <fullName evidence="2">DUF2238 domain-containing protein</fullName>
    </submittedName>
</protein>
<sequence>MTHEAIRPGRTTWLTDPGIPFSRNVPLHTIIGLFILFWVYMAISPTSRMQWLVSQSILIAVILALGFTYRWFRFSNLSYLLMFLFFCLHTYASHYTYEGTPFDLWLKSSFHTTRSYYDRVVHFAFGLLLVYPFRELLTRIANQHGFWPYAIPVAIVLSLSAGFEIIEMLGALVYGPGGEEKFVGMQGDVYDTQKDMMLGFLGGLVATGITAWAEWSKEKKLELASGQ</sequence>
<feature type="transmembrane region" description="Helical" evidence="1">
    <location>
        <begin position="79"/>
        <end position="96"/>
    </location>
</feature>